<dbReference type="Proteomes" id="UP000001514">
    <property type="component" value="Unassembled WGS sequence"/>
</dbReference>
<evidence type="ECO:0000313" key="2">
    <source>
        <dbReference type="Proteomes" id="UP000001514"/>
    </source>
</evidence>
<protein>
    <submittedName>
        <fullName evidence="1">Uncharacterized protein</fullName>
    </submittedName>
</protein>
<dbReference type="InParanoid" id="D8R548"/>
<evidence type="ECO:0000313" key="1">
    <source>
        <dbReference type="EMBL" id="EFJ32425.1"/>
    </source>
</evidence>
<dbReference type="KEGG" id="smo:SELMODRAFT_407900"/>
<dbReference type="Gramene" id="EFJ32425">
    <property type="protein sequence ID" value="EFJ32425"/>
    <property type="gene ID" value="SELMODRAFT_407900"/>
</dbReference>
<organism evidence="2">
    <name type="scientific">Selaginella moellendorffii</name>
    <name type="common">Spikemoss</name>
    <dbReference type="NCBI Taxonomy" id="88036"/>
    <lineage>
        <taxon>Eukaryota</taxon>
        <taxon>Viridiplantae</taxon>
        <taxon>Streptophyta</taxon>
        <taxon>Embryophyta</taxon>
        <taxon>Tracheophyta</taxon>
        <taxon>Lycopodiopsida</taxon>
        <taxon>Selaginellales</taxon>
        <taxon>Selaginellaceae</taxon>
        <taxon>Selaginella</taxon>
    </lineage>
</organism>
<keyword evidence="2" id="KW-1185">Reference proteome</keyword>
<dbReference type="HOGENOM" id="CLU_511336_0_0_1"/>
<sequence length="471" mass="51910">MEAAWIGLEEDGGGKALLFPLHKSKHLMLDGIAAHWGLDPCTLRAADLALLKDAEGNSVLSLDQITSLLSSQLSHSQLGDGLSQQTPLVITGKRRRDSLFEASDTFHETKVGKALAEVEARKQELDRRRRMNAAKSYAMKEELYQHKRVHKYVLKLMGNSPPTVANAPLLQEKVGSMIGAVHLVSRQSPQPPSIESRTGMATLIRPNGTCWTALGCVVPASNSSKGADDAIMVKFRDAPWFECKISATYNDSVACLEPVDGSLNLSFDTCMCAEKWRCELKYVVTVSSYSVWPDLIMGVVVGEGVMMPCSTVTERGAPVFLSCGYLAGVVVAPQLGRYHKGGVRTSKGREVELAPIAKVLEELGKSKYKSYLEGETDMIMVLKSRQQMLVEFAPISWKLPEQEWKDNHPLEEFAEAAKSVKGRPLIPGKAPRGKLRTREESKAIKERKELEARQVLAARKQMVRTVYGGDE</sequence>
<accession>D8R548</accession>
<dbReference type="EMBL" id="GL377572">
    <property type="protein sequence ID" value="EFJ32425.1"/>
    <property type="molecule type" value="Genomic_DNA"/>
</dbReference>
<reference evidence="1 2" key="1">
    <citation type="journal article" date="2011" name="Science">
        <title>The Selaginella genome identifies genetic changes associated with the evolution of vascular plants.</title>
        <authorList>
            <person name="Banks J.A."/>
            <person name="Nishiyama T."/>
            <person name="Hasebe M."/>
            <person name="Bowman J.L."/>
            <person name="Gribskov M."/>
            <person name="dePamphilis C."/>
            <person name="Albert V.A."/>
            <person name="Aono N."/>
            <person name="Aoyama T."/>
            <person name="Ambrose B.A."/>
            <person name="Ashton N.W."/>
            <person name="Axtell M.J."/>
            <person name="Barker E."/>
            <person name="Barker M.S."/>
            <person name="Bennetzen J.L."/>
            <person name="Bonawitz N.D."/>
            <person name="Chapple C."/>
            <person name="Cheng C."/>
            <person name="Correa L.G."/>
            <person name="Dacre M."/>
            <person name="DeBarry J."/>
            <person name="Dreyer I."/>
            <person name="Elias M."/>
            <person name="Engstrom E.M."/>
            <person name="Estelle M."/>
            <person name="Feng L."/>
            <person name="Finet C."/>
            <person name="Floyd S.K."/>
            <person name="Frommer W.B."/>
            <person name="Fujita T."/>
            <person name="Gramzow L."/>
            <person name="Gutensohn M."/>
            <person name="Harholt J."/>
            <person name="Hattori M."/>
            <person name="Heyl A."/>
            <person name="Hirai T."/>
            <person name="Hiwatashi Y."/>
            <person name="Ishikawa M."/>
            <person name="Iwata M."/>
            <person name="Karol K.G."/>
            <person name="Koehler B."/>
            <person name="Kolukisaoglu U."/>
            <person name="Kubo M."/>
            <person name="Kurata T."/>
            <person name="Lalonde S."/>
            <person name="Li K."/>
            <person name="Li Y."/>
            <person name="Litt A."/>
            <person name="Lyons E."/>
            <person name="Manning G."/>
            <person name="Maruyama T."/>
            <person name="Michael T.P."/>
            <person name="Mikami K."/>
            <person name="Miyazaki S."/>
            <person name="Morinaga S."/>
            <person name="Murata T."/>
            <person name="Mueller-Roeber B."/>
            <person name="Nelson D.R."/>
            <person name="Obara M."/>
            <person name="Oguri Y."/>
            <person name="Olmstead R.G."/>
            <person name="Onodera N."/>
            <person name="Petersen B.L."/>
            <person name="Pils B."/>
            <person name="Prigge M."/>
            <person name="Rensing S.A."/>
            <person name="Riano-Pachon D.M."/>
            <person name="Roberts A.W."/>
            <person name="Sato Y."/>
            <person name="Scheller H.V."/>
            <person name="Schulz B."/>
            <person name="Schulz C."/>
            <person name="Shakirov E.V."/>
            <person name="Shibagaki N."/>
            <person name="Shinohara N."/>
            <person name="Shippen D.E."/>
            <person name="Soerensen I."/>
            <person name="Sotooka R."/>
            <person name="Sugimoto N."/>
            <person name="Sugita M."/>
            <person name="Sumikawa N."/>
            <person name="Tanurdzic M."/>
            <person name="Theissen G."/>
            <person name="Ulvskov P."/>
            <person name="Wakazuki S."/>
            <person name="Weng J.K."/>
            <person name="Willats W.W."/>
            <person name="Wipf D."/>
            <person name="Wolf P.G."/>
            <person name="Yang L."/>
            <person name="Zimmer A.D."/>
            <person name="Zhu Q."/>
            <person name="Mitros T."/>
            <person name="Hellsten U."/>
            <person name="Loque D."/>
            <person name="Otillar R."/>
            <person name="Salamov A."/>
            <person name="Schmutz J."/>
            <person name="Shapiro H."/>
            <person name="Lindquist E."/>
            <person name="Lucas S."/>
            <person name="Rokhsar D."/>
            <person name="Grigoriev I.V."/>
        </authorList>
    </citation>
    <scope>NUCLEOTIDE SEQUENCE [LARGE SCALE GENOMIC DNA]</scope>
</reference>
<dbReference type="AlphaFoldDB" id="D8R548"/>
<gene>
    <name evidence="1" type="ORF">SELMODRAFT_407900</name>
</gene>
<proteinExistence type="predicted"/>
<name>D8R548_SELML</name>